<accession>A0A914QW60</accession>
<dbReference type="WBParaSite" id="PDA_v2.g8301.t1">
    <property type="protein sequence ID" value="PDA_v2.g8301.t1"/>
    <property type="gene ID" value="PDA_v2.g8301"/>
</dbReference>
<evidence type="ECO:0000313" key="1">
    <source>
        <dbReference type="Proteomes" id="UP000887578"/>
    </source>
</evidence>
<organism evidence="1 2">
    <name type="scientific">Panagrolaimus davidi</name>
    <dbReference type="NCBI Taxonomy" id="227884"/>
    <lineage>
        <taxon>Eukaryota</taxon>
        <taxon>Metazoa</taxon>
        <taxon>Ecdysozoa</taxon>
        <taxon>Nematoda</taxon>
        <taxon>Chromadorea</taxon>
        <taxon>Rhabditida</taxon>
        <taxon>Tylenchina</taxon>
        <taxon>Panagrolaimomorpha</taxon>
        <taxon>Panagrolaimoidea</taxon>
        <taxon>Panagrolaimidae</taxon>
        <taxon>Panagrolaimus</taxon>
    </lineage>
</organism>
<sequence>MSYMTLVKFFKKRCNTSRGSLVNVAGAAEKVELLHSRITYNNGTKMDLENVFKALREVKKFDFFAPAIDPNVSDVTVKKLLIQPLFVQLVEVSLMNLPSTFDMEVFYGYILQNKLTKIGLSFCRRVPRPYVNRLNEIVQEIINHRDRWYKSPCLHYREMLTETYNRLGDIHDGYVYTL</sequence>
<dbReference type="AlphaFoldDB" id="A0A914QW60"/>
<evidence type="ECO:0000313" key="2">
    <source>
        <dbReference type="WBParaSite" id="PDA_v2.g8301.t1"/>
    </source>
</evidence>
<keyword evidence="1" id="KW-1185">Reference proteome</keyword>
<name>A0A914QW60_9BILA</name>
<protein>
    <submittedName>
        <fullName evidence="2">Uncharacterized protein</fullName>
    </submittedName>
</protein>
<dbReference type="Proteomes" id="UP000887578">
    <property type="component" value="Unplaced"/>
</dbReference>
<reference evidence="2" key="1">
    <citation type="submission" date="2022-11" db="UniProtKB">
        <authorList>
            <consortium name="WormBaseParasite"/>
        </authorList>
    </citation>
    <scope>IDENTIFICATION</scope>
</reference>
<proteinExistence type="predicted"/>